<proteinExistence type="predicted"/>
<sequence length="96" mass="11232">MKNVDAEIYLNQLIGFFEKNPNDLIDLIGKLKKNSFYERIKEKVYENLDKGLELILTQQQLIDIVVGMYDETNKTVKPIEIKTPVIKTNYGIIWLN</sequence>
<dbReference type="EMBL" id="LR796235">
    <property type="protein sequence ID" value="CAB4129816.1"/>
    <property type="molecule type" value="Genomic_DNA"/>
</dbReference>
<evidence type="ECO:0000313" key="1">
    <source>
        <dbReference type="EMBL" id="CAB4129816.1"/>
    </source>
</evidence>
<accession>A0A6J5L997</accession>
<gene>
    <name evidence="1" type="ORF">UFOVP117_113</name>
</gene>
<protein>
    <submittedName>
        <fullName evidence="1">Uncharacterized protein</fullName>
    </submittedName>
</protein>
<name>A0A6J5L997_9CAUD</name>
<organism evidence="1">
    <name type="scientific">uncultured Caudovirales phage</name>
    <dbReference type="NCBI Taxonomy" id="2100421"/>
    <lineage>
        <taxon>Viruses</taxon>
        <taxon>Duplodnaviria</taxon>
        <taxon>Heunggongvirae</taxon>
        <taxon>Uroviricota</taxon>
        <taxon>Caudoviricetes</taxon>
        <taxon>Peduoviridae</taxon>
        <taxon>Maltschvirus</taxon>
        <taxon>Maltschvirus maltsch</taxon>
    </lineage>
</organism>
<reference evidence="1" key="1">
    <citation type="submission" date="2020-04" db="EMBL/GenBank/DDBJ databases">
        <authorList>
            <person name="Chiriac C."/>
            <person name="Salcher M."/>
            <person name="Ghai R."/>
            <person name="Kavagutti S V."/>
        </authorList>
    </citation>
    <scope>NUCLEOTIDE SEQUENCE</scope>
</reference>